<dbReference type="AlphaFoldDB" id="M0A300"/>
<dbReference type="Gene3D" id="3.40.630.100">
    <property type="entry name" value="Poly-gamma-glutamate hydrolase, zinc-binding motif"/>
    <property type="match status" value="1"/>
</dbReference>
<sequence>MGGLVSTPLLVGGAVAGYEATSRRNTIESVNQKAVDRDGELTQTTLGKTDSGSTGDGDAFTYLSATSDLLNNVGRTVGEQVRVQRNDDEVAVYTIQGELSGDGPGVAGNALSRARLDLNNSNWEVNNSDQENLGDCRLACPRPEASVPINDDDEVDVDVNPMVVNPDLSVEEAQESDDYVEVSKQTDSDVIVLSPHGGDVQPHTGEQAETVVDELNGDVDHWGTRGYRNGSGAFVRWYVPSYNMSEASYPELAEVSENEYEYAIAFHGTCDPTIQIGGQAPQSFREEVRDAINDALEGTDLNAVLGTDEYRVDGDNTLVNRLAMRCAIWIGQDEESREQYGMEIAEAVAGVLESRV</sequence>
<evidence type="ECO:0000256" key="1">
    <source>
        <dbReference type="SAM" id="MobiDB-lite"/>
    </source>
</evidence>
<organism evidence="2 3">
    <name type="scientific">Natrialba taiwanensis DSM 12281</name>
    <dbReference type="NCBI Taxonomy" id="1230458"/>
    <lineage>
        <taxon>Archaea</taxon>
        <taxon>Methanobacteriati</taxon>
        <taxon>Methanobacteriota</taxon>
        <taxon>Stenosarchaea group</taxon>
        <taxon>Halobacteria</taxon>
        <taxon>Halobacteriales</taxon>
        <taxon>Natrialbaceae</taxon>
        <taxon>Natrialba</taxon>
    </lineage>
</organism>
<gene>
    <name evidence="2" type="ORF">C484_09646</name>
</gene>
<feature type="region of interest" description="Disordered" evidence="1">
    <location>
        <begin position="34"/>
        <end position="56"/>
    </location>
</feature>
<evidence type="ECO:0000313" key="2">
    <source>
        <dbReference type="EMBL" id="ELY92242.1"/>
    </source>
</evidence>
<evidence type="ECO:0000313" key="3">
    <source>
        <dbReference type="Proteomes" id="UP000011648"/>
    </source>
</evidence>
<name>M0A300_9EURY</name>
<dbReference type="Pfam" id="PF05908">
    <property type="entry name" value="Gamma_PGA_hydro"/>
    <property type="match status" value="1"/>
</dbReference>
<dbReference type="Proteomes" id="UP000011648">
    <property type="component" value="Unassembled WGS sequence"/>
</dbReference>
<dbReference type="PATRIC" id="fig|1230458.4.peg.1936"/>
<dbReference type="InterPro" id="IPR008585">
    <property type="entry name" value="Gamma_PGA_hydro"/>
</dbReference>
<feature type="compositionally biased region" description="Low complexity" evidence="1">
    <location>
        <begin position="44"/>
        <end position="56"/>
    </location>
</feature>
<proteinExistence type="predicted"/>
<dbReference type="RefSeq" id="WP_006825688.1">
    <property type="nucleotide sequence ID" value="NZ_AOIL01000032.1"/>
</dbReference>
<accession>M0A300</accession>
<keyword evidence="3" id="KW-1185">Reference proteome</keyword>
<comment type="caution">
    <text evidence="2">The sequence shown here is derived from an EMBL/GenBank/DDBJ whole genome shotgun (WGS) entry which is preliminary data.</text>
</comment>
<reference evidence="2 3" key="1">
    <citation type="journal article" date="2014" name="PLoS Genet.">
        <title>Phylogenetically driven sequencing of extremely halophilic archaea reveals strategies for static and dynamic osmo-response.</title>
        <authorList>
            <person name="Becker E.A."/>
            <person name="Seitzer P.M."/>
            <person name="Tritt A."/>
            <person name="Larsen D."/>
            <person name="Krusor M."/>
            <person name="Yao A.I."/>
            <person name="Wu D."/>
            <person name="Madern D."/>
            <person name="Eisen J.A."/>
            <person name="Darling A.E."/>
            <person name="Facciotti M.T."/>
        </authorList>
    </citation>
    <scope>NUCLEOTIDE SEQUENCE [LARGE SCALE GENOMIC DNA]</scope>
    <source>
        <strain evidence="2 3">DSM 12281</strain>
    </source>
</reference>
<dbReference type="EMBL" id="AOIL01000032">
    <property type="protein sequence ID" value="ELY92242.1"/>
    <property type="molecule type" value="Genomic_DNA"/>
</dbReference>
<protein>
    <submittedName>
        <fullName evidence="2">Uncharacterized protein</fullName>
    </submittedName>
</protein>
<dbReference type="OrthoDB" id="167304at2157"/>
<dbReference type="STRING" id="1230458.C484_09646"/>
<dbReference type="InterPro" id="IPR038128">
    <property type="entry name" value="Gamma_PGA_hydro_sf"/>
</dbReference>